<evidence type="ECO:0000313" key="6">
    <source>
        <dbReference type="Proteomes" id="UP001336020"/>
    </source>
</evidence>
<dbReference type="Pfam" id="PF00196">
    <property type="entry name" value="GerE"/>
    <property type="match status" value="1"/>
</dbReference>
<dbReference type="InterPro" id="IPR036388">
    <property type="entry name" value="WH-like_DNA-bd_sf"/>
</dbReference>
<evidence type="ECO:0000313" key="5">
    <source>
        <dbReference type="EMBL" id="MEE2061653.1"/>
    </source>
</evidence>
<dbReference type="InterPro" id="IPR000792">
    <property type="entry name" value="Tscrpt_reg_LuxR_C"/>
</dbReference>
<dbReference type="PRINTS" id="PR00038">
    <property type="entry name" value="HTHLUXR"/>
</dbReference>
<keyword evidence="1" id="KW-0805">Transcription regulation</keyword>
<dbReference type="Gene3D" id="1.10.10.10">
    <property type="entry name" value="Winged helix-like DNA-binding domain superfamily/Winged helix DNA-binding domain"/>
    <property type="match status" value="1"/>
</dbReference>
<accession>A0ABU7LJB0</accession>
<proteinExistence type="predicted"/>
<dbReference type="PROSITE" id="PS50043">
    <property type="entry name" value="HTH_LUXR_2"/>
    <property type="match status" value="1"/>
</dbReference>
<dbReference type="PANTHER" id="PTHR44688:SF16">
    <property type="entry name" value="DNA-BINDING TRANSCRIPTIONAL ACTIVATOR DEVR_DOSR"/>
    <property type="match status" value="1"/>
</dbReference>
<keyword evidence="6" id="KW-1185">Reference proteome</keyword>
<sequence>MTKHRAWQDQLSRKQMLGILAVLDQCEESGGGHAFKEGLVDAISTYFGVRDVTFFHGRTFPDIFDDPAPLLTGAASPLLPTYHDRWRDKDIFALPLSRRVLTTSGFASLDELSHLPSPQRSYVVDYLRPHDMYTASALHLPLADGEALIGMFGTVRPWDESDLVAMRVLARQLRTRTVTVAAAEQPVDPLKGLTPRQFEVAELVSDGLSNSEIAERLFLSELSVKKYISRIFDTTGHRNRSELAIAVLRRGHRSQARRGQGPHRLAPEVT</sequence>
<evidence type="ECO:0000259" key="4">
    <source>
        <dbReference type="PROSITE" id="PS50043"/>
    </source>
</evidence>
<keyword evidence="2" id="KW-0238">DNA-binding</keyword>
<gene>
    <name evidence="5" type="ORF">Q7514_29435</name>
</gene>
<dbReference type="CDD" id="cd06170">
    <property type="entry name" value="LuxR_C_like"/>
    <property type="match status" value="1"/>
</dbReference>
<comment type="caution">
    <text evidence="5">The sequence shown here is derived from an EMBL/GenBank/DDBJ whole genome shotgun (WGS) entry which is preliminary data.</text>
</comment>
<feature type="domain" description="HTH luxR-type" evidence="4">
    <location>
        <begin position="186"/>
        <end position="251"/>
    </location>
</feature>
<keyword evidence="3" id="KW-0804">Transcription</keyword>
<dbReference type="Proteomes" id="UP001336020">
    <property type="component" value="Unassembled WGS sequence"/>
</dbReference>
<dbReference type="PANTHER" id="PTHR44688">
    <property type="entry name" value="DNA-BINDING TRANSCRIPTIONAL ACTIVATOR DEVR_DOSR"/>
    <property type="match status" value="1"/>
</dbReference>
<evidence type="ECO:0000256" key="2">
    <source>
        <dbReference type="ARBA" id="ARBA00023125"/>
    </source>
</evidence>
<evidence type="ECO:0000256" key="1">
    <source>
        <dbReference type="ARBA" id="ARBA00023015"/>
    </source>
</evidence>
<dbReference type="RefSeq" id="WP_330136800.1">
    <property type="nucleotide sequence ID" value="NZ_JAUTXY010000020.1"/>
</dbReference>
<protein>
    <submittedName>
        <fullName evidence="5">LuxR C-terminal-related transcriptional regulator</fullName>
    </submittedName>
</protein>
<dbReference type="SUPFAM" id="SSF46894">
    <property type="entry name" value="C-terminal effector domain of the bipartite response regulators"/>
    <property type="match status" value="1"/>
</dbReference>
<evidence type="ECO:0000256" key="3">
    <source>
        <dbReference type="ARBA" id="ARBA00023163"/>
    </source>
</evidence>
<dbReference type="SMART" id="SM00421">
    <property type="entry name" value="HTH_LUXR"/>
    <property type="match status" value="1"/>
</dbReference>
<name>A0ABU7LJB0_9NOCA</name>
<reference evidence="5 6" key="1">
    <citation type="submission" date="2023-07" db="EMBL/GenBank/DDBJ databases">
        <authorList>
            <person name="Girao M."/>
            <person name="Carvalho M.F."/>
        </authorList>
    </citation>
    <scope>NUCLEOTIDE SEQUENCE [LARGE SCALE GENOMIC DNA]</scope>
    <source>
        <strain evidence="5 6">YIM65754</strain>
    </source>
</reference>
<dbReference type="InterPro" id="IPR016032">
    <property type="entry name" value="Sig_transdc_resp-reg_C-effctor"/>
</dbReference>
<dbReference type="EMBL" id="JAUTXY010000020">
    <property type="protein sequence ID" value="MEE2061653.1"/>
    <property type="molecule type" value="Genomic_DNA"/>
</dbReference>
<organism evidence="5 6">
    <name type="scientific">Rhodococcus artemisiae</name>
    <dbReference type="NCBI Taxonomy" id="714159"/>
    <lineage>
        <taxon>Bacteria</taxon>
        <taxon>Bacillati</taxon>
        <taxon>Actinomycetota</taxon>
        <taxon>Actinomycetes</taxon>
        <taxon>Mycobacteriales</taxon>
        <taxon>Nocardiaceae</taxon>
        <taxon>Rhodococcus</taxon>
    </lineage>
</organism>